<dbReference type="PATRIC" id="fig|1392540.3.peg.638"/>
<dbReference type="eggNOG" id="ENOG5031S3D">
    <property type="taxonomic scope" value="Bacteria"/>
</dbReference>
<evidence type="ECO:0000313" key="2">
    <source>
        <dbReference type="Proteomes" id="UP000023785"/>
    </source>
</evidence>
<dbReference type="OrthoDB" id="6693781at2"/>
<keyword evidence="2" id="KW-1185">Reference proteome</keyword>
<reference evidence="1 2" key="1">
    <citation type="submission" date="2013-10" db="EMBL/GenBank/DDBJ databases">
        <title>The Genome Sequence of Acinetobacter nectaris CIP 110549.</title>
        <authorList>
            <consortium name="The Broad Institute Genomics Platform"/>
            <consortium name="The Broad Institute Genome Sequencing Center for Infectious Disease"/>
            <person name="Cerqueira G."/>
            <person name="Feldgarden M."/>
            <person name="Courvalin P."/>
            <person name="Grillot-Courvalin C."/>
            <person name="Clermont D."/>
            <person name="Rocha E."/>
            <person name="Yoon E.-J."/>
            <person name="Nemec A."/>
            <person name="Young S.K."/>
            <person name="Zeng Q."/>
            <person name="Gargeya S."/>
            <person name="Fitzgerald M."/>
            <person name="Abouelleil A."/>
            <person name="Alvarado L."/>
            <person name="Berlin A.M."/>
            <person name="Chapman S.B."/>
            <person name="Gainer-Dewar J."/>
            <person name="Goldberg J."/>
            <person name="Gnerre S."/>
            <person name="Griggs A."/>
            <person name="Gujja S."/>
            <person name="Hansen M."/>
            <person name="Howarth C."/>
            <person name="Imamovic A."/>
            <person name="Ireland A."/>
            <person name="Larimer J."/>
            <person name="McCowan C."/>
            <person name="Murphy C."/>
            <person name="Pearson M."/>
            <person name="Poon T.W."/>
            <person name="Priest M."/>
            <person name="Roberts A."/>
            <person name="Saif S."/>
            <person name="Shea T."/>
            <person name="Sykes S."/>
            <person name="Wortman J."/>
            <person name="Nusbaum C."/>
            <person name="Birren B."/>
        </authorList>
    </citation>
    <scope>NUCLEOTIDE SEQUENCE [LARGE SCALE GENOMIC DNA]</scope>
    <source>
        <strain evidence="1 2">CIP 110549</strain>
    </source>
</reference>
<gene>
    <name evidence="1" type="ORF">P256_00651</name>
</gene>
<dbReference type="RefSeq" id="WP_023272251.1">
    <property type="nucleotide sequence ID" value="NZ_KI530712.1"/>
</dbReference>
<dbReference type="HOGENOM" id="CLU_187368_0_0_6"/>
<dbReference type="EMBL" id="AYER01000003">
    <property type="protein sequence ID" value="ESK40210.1"/>
    <property type="molecule type" value="Genomic_DNA"/>
</dbReference>
<comment type="caution">
    <text evidence="1">The sequence shown here is derived from an EMBL/GenBank/DDBJ whole genome shotgun (WGS) entry which is preliminary data.</text>
</comment>
<dbReference type="AlphaFoldDB" id="V2TVA9"/>
<organism evidence="1 2">
    <name type="scientific">Acinetobacter nectaris CIP 110549</name>
    <dbReference type="NCBI Taxonomy" id="1392540"/>
    <lineage>
        <taxon>Bacteria</taxon>
        <taxon>Pseudomonadati</taxon>
        <taxon>Pseudomonadota</taxon>
        <taxon>Gammaproteobacteria</taxon>
        <taxon>Moraxellales</taxon>
        <taxon>Moraxellaceae</taxon>
        <taxon>Acinetobacter</taxon>
    </lineage>
</organism>
<dbReference type="Proteomes" id="UP000023785">
    <property type="component" value="Unassembled WGS sequence"/>
</dbReference>
<accession>V2TVA9</accession>
<evidence type="ECO:0000313" key="1">
    <source>
        <dbReference type="EMBL" id="ESK40210.1"/>
    </source>
</evidence>
<proteinExistence type="predicted"/>
<protein>
    <submittedName>
        <fullName evidence="1">Uncharacterized protein</fullName>
    </submittedName>
</protein>
<name>V2TVA9_9GAMM</name>
<sequence>MKTLLIKVKDQFDKIHYATAFLNHLTHANRVPHTSLVQHIHFIEVKGEKILPSIELLFQSNTSSKIYKVLDA</sequence>